<proteinExistence type="predicted"/>
<sequence length="312" mass="35875">MESPQMPLVLKTTDEFLKEVAHRYHLAQAGDQCLICHGTEGDDKTVRDNEKNLNHPEMELPCCRQLVHYRCLEKHMKGISKIRSNCVHCRAKLCVPDPLTPRQKWEEAAQEDMTDYIMEQPEADINGDLWMWTMMKVYDVAENMCHPDANPRGQDCFEAIDRITEGDGGFHHQHGPDAVLCVIHGQRGKDWLEKFVSVQMRKVLFEKAAITQNMEDFLQYACDSHYFMLDPDPTPPDSDDGSNDGNSRIGDQPFSPVQLPNVPNHEPIRNPRDLQHNRNRTWPVVKSPPSIAMPFILTVQLLKTKWVPPWLS</sequence>
<accession>A0A9P4U8B3</accession>
<feature type="region of interest" description="Disordered" evidence="1">
    <location>
        <begin position="229"/>
        <end position="280"/>
    </location>
</feature>
<name>A0A9P4U8B3_9PLEO</name>
<evidence type="ECO:0000313" key="3">
    <source>
        <dbReference type="Proteomes" id="UP000799764"/>
    </source>
</evidence>
<organism evidence="2 3">
    <name type="scientific">Karstenula rhodostoma CBS 690.94</name>
    <dbReference type="NCBI Taxonomy" id="1392251"/>
    <lineage>
        <taxon>Eukaryota</taxon>
        <taxon>Fungi</taxon>
        <taxon>Dikarya</taxon>
        <taxon>Ascomycota</taxon>
        <taxon>Pezizomycotina</taxon>
        <taxon>Dothideomycetes</taxon>
        <taxon>Pleosporomycetidae</taxon>
        <taxon>Pleosporales</taxon>
        <taxon>Massarineae</taxon>
        <taxon>Didymosphaeriaceae</taxon>
        <taxon>Karstenula</taxon>
    </lineage>
</organism>
<gene>
    <name evidence="2" type="ORF">P171DRAFT_489657</name>
</gene>
<reference evidence="2" key="1">
    <citation type="journal article" date="2020" name="Stud. Mycol.">
        <title>101 Dothideomycetes genomes: a test case for predicting lifestyles and emergence of pathogens.</title>
        <authorList>
            <person name="Haridas S."/>
            <person name="Albert R."/>
            <person name="Binder M."/>
            <person name="Bloem J."/>
            <person name="Labutti K."/>
            <person name="Salamov A."/>
            <person name="Andreopoulos B."/>
            <person name="Baker S."/>
            <person name="Barry K."/>
            <person name="Bills G."/>
            <person name="Bluhm B."/>
            <person name="Cannon C."/>
            <person name="Castanera R."/>
            <person name="Culley D."/>
            <person name="Daum C."/>
            <person name="Ezra D."/>
            <person name="Gonzalez J."/>
            <person name="Henrissat B."/>
            <person name="Kuo A."/>
            <person name="Liang C."/>
            <person name="Lipzen A."/>
            <person name="Lutzoni F."/>
            <person name="Magnuson J."/>
            <person name="Mondo S."/>
            <person name="Nolan M."/>
            <person name="Ohm R."/>
            <person name="Pangilinan J."/>
            <person name="Park H.-J."/>
            <person name="Ramirez L."/>
            <person name="Alfaro M."/>
            <person name="Sun H."/>
            <person name="Tritt A."/>
            <person name="Yoshinaga Y."/>
            <person name="Zwiers L.-H."/>
            <person name="Turgeon B."/>
            <person name="Goodwin S."/>
            <person name="Spatafora J."/>
            <person name="Crous P."/>
            <person name="Grigoriev I."/>
        </authorList>
    </citation>
    <scope>NUCLEOTIDE SEQUENCE</scope>
    <source>
        <strain evidence="2">CBS 690.94</strain>
    </source>
</reference>
<comment type="caution">
    <text evidence="2">The sequence shown here is derived from an EMBL/GenBank/DDBJ whole genome shotgun (WGS) entry which is preliminary data.</text>
</comment>
<keyword evidence="3" id="KW-1185">Reference proteome</keyword>
<feature type="compositionally biased region" description="Basic and acidic residues" evidence="1">
    <location>
        <begin position="266"/>
        <end position="276"/>
    </location>
</feature>
<dbReference type="EMBL" id="MU001508">
    <property type="protein sequence ID" value="KAF2439867.1"/>
    <property type="molecule type" value="Genomic_DNA"/>
</dbReference>
<protein>
    <submittedName>
        <fullName evidence="2">Uncharacterized protein</fullName>
    </submittedName>
</protein>
<evidence type="ECO:0000256" key="1">
    <source>
        <dbReference type="SAM" id="MobiDB-lite"/>
    </source>
</evidence>
<dbReference type="AlphaFoldDB" id="A0A9P4U8B3"/>
<dbReference type="OrthoDB" id="10530918at2759"/>
<dbReference type="Proteomes" id="UP000799764">
    <property type="component" value="Unassembled WGS sequence"/>
</dbReference>
<evidence type="ECO:0000313" key="2">
    <source>
        <dbReference type="EMBL" id="KAF2439867.1"/>
    </source>
</evidence>